<feature type="domain" description="Transposase InsH N-terminal" evidence="8">
    <location>
        <begin position="16"/>
        <end position="117"/>
    </location>
</feature>
<evidence type="ECO:0000259" key="7">
    <source>
        <dbReference type="Pfam" id="PF01609"/>
    </source>
</evidence>
<evidence type="ECO:0000256" key="4">
    <source>
        <dbReference type="ARBA" id="ARBA00023125"/>
    </source>
</evidence>
<dbReference type="RefSeq" id="WP_046154202.1">
    <property type="nucleotide sequence ID" value="NZ_CADFGU010000015.1"/>
</dbReference>
<dbReference type="InterPro" id="IPR002559">
    <property type="entry name" value="Transposase_11"/>
</dbReference>
<dbReference type="AlphaFoldDB" id="A0A0F5JTZ1"/>
<dbReference type="NCBIfam" id="NF033581">
    <property type="entry name" value="transpos_IS5_4"/>
    <property type="match status" value="1"/>
</dbReference>
<feature type="compositionally biased region" description="Basic and acidic residues" evidence="6">
    <location>
        <begin position="184"/>
        <end position="197"/>
    </location>
</feature>
<comment type="function">
    <text evidence="1">Involved in the transposition of the insertion sequence IS5.</text>
</comment>
<evidence type="ECO:0000259" key="8">
    <source>
        <dbReference type="Pfam" id="PF05598"/>
    </source>
</evidence>
<dbReference type="InterPro" id="IPR008490">
    <property type="entry name" value="Transposase_InsH_N"/>
</dbReference>
<keyword evidence="3" id="KW-0815">Transposition</keyword>
<dbReference type="Pfam" id="PF01609">
    <property type="entry name" value="DDE_Tnp_1"/>
    <property type="match status" value="1"/>
</dbReference>
<protein>
    <submittedName>
        <fullName evidence="9">Transposase</fullName>
    </submittedName>
</protein>
<evidence type="ECO:0000256" key="3">
    <source>
        <dbReference type="ARBA" id="ARBA00022578"/>
    </source>
</evidence>
<reference evidence="9 10" key="1">
    <citation type="submission" date="2015-03" db="EMBL/GenBank/DDBJ databases">
        <title>Draft Genome Sequence of Burkholderia andropogonis type strain ICMP2807, isolated from Sorghum bicolor.</title>
        <authorList>
            <person name="Lopes-Santos L."/>
            <person name="Castro D.B."/>
            <person name="Ottoboni L.M."/>
            <person name="Park D."/>
            <person name="Weirc B.S."/>
            <person name="Destefano S.A."/>
        </authorList>
    </citation>
    <scope>NUCLEOTIDE SEQUENCE [LARGE SCALE GENOMIC DNA]</scope>
    <source>
        <strain evidence="9 10">ICMP2807</strain>
    </source>
</reference>
<comment type="caution">
    <text evidence="9">The sequence shown here is derived from an EMBL/GenBank/DDBJ whole genome shotgun (WGS) entry which is preliminary data.</text>
</comment>
<dbReference type="GO" id="GO:0004803">
    <property type="term" value="F:transposase activity"/>
    <property type="evidence" value="ECO:0007669"/>
    <property type="project" value="InterPro"/>
</dbReference>
<evidence type="ECO:0000256" key="1">
    <source>
        <dbReference type="ARBA" id="ARBA00003544"/>
    </source>
</evidence>
<proteinExistence type="inferred from homology"/>
<evidence type="ECO:0000313" key="10">
    <source>
        <dbReference type="Proteomes" id="UP000033618"/>
    </source>
</evidence>
<comment type="similarity">
    <text evidence="2">Belongs to the transposase 11 family.</text>
</comment>
<feature type="domain" description="Transposase IS4-like" evidence="7">
    <location>
        <begin position="213"/>
        <end position="357"/>
    </location>
</feature>
<sequence>MRGPDSYTESMFTMSRLDDFVPANHALRPIRLWLNEALARMDEVFSRMYGSEAKGGRPSIAPEKLIRALLLQVLYSIRSERMLMEQISYNMLFRWFVGLAMDDVVWDHSTFSKNRDRLMVHDVMVSLFNETVETARVRGHLSGEHFSVDGTLIQAWAGHKSFVPKTKSDDDSPPEGGGGSQENWRGEKRSNDTHESSTDTQARLFRKSRGTGALLCYMGHVLTDNRHGLVVNAQVTQANGTAERDAAAQMLGDAARFAGKTITVGADKNYDTAGFVATCRENNVTPHVAQNDARAGGSAIDARTTRWPGYAISQCKRKRIEQVFGWGKTVGRIRQAMYRGLKRVDQLFVLTQAAYNLTRMRTLAARAA</sequence>
<evidence type="ECO:0000256" key="5">
    <source>
        <dbReference type="ARBA" id="ARBA00023172"/>
    </source>
</evidence>
<keyword evidence="10" id="KW-1185">Reference proteome</keyword>
<dbReference type="PATRIC" id="fig|28092.6.peg.5631"/>
<gene>
    <name evidence="9" type="ORF">WM40_23960</name>
</gene>
<keyword evidence="4" id="KW-0238">DNA-binding</keyword>
<dbReference type="PANTHER" id="PTHR35604">
    <property type="entry name" value="TRANSPOSASE INSH FOR INSERTION SEQUENCE ELEMENT IS5A-RELATED"/>
    <property type="match status" value="1"/>
</dbReference>
<name>A0A0F5JTZ1_9BURK</name>
<dbReference type="Proteomes" id="UP000033618">
    <property type="component" value="Unassembled WGS sequence"/>
</dbReference>
<organism evidence="9 10">
    <name type="scientific">Robbsia andropogonis</name>
    <dbReference type="NCBI Taxonomy" id="28092"/>
    <lineage>
        <taxon>Bacteria</taxon>
        <taxon>Pseudomonadati</taxon>
        <taxon>Pseudomonadota</taxon>
        <taxon>Betaproteobacteria</taxon>
        <taxon>Burkholderiales</taxon>
        <taxon>Burkholderiaceae</taxon>
        <taxon>Robbsia</taxon>
    </lineage>
</organism>
<dbReference type="EMBL" id="LAQU01000050">
    <property type="protein sequence ID" value="KKB61316.1"/>
    <property type="molecule type" value="Genomic_DNA"/>
</dbReference>
<feature type="region of interest" description="Disordered" evidence="6">
    <location>
        <begin position="163"/>
        <end position="204"/>
    </location>
</feature>
<dbReference type="PANTHER" id="PTHR35604:SF2">
    <property type="entry name" value="TRANSPOSASE INSH FOR INSERTION SEQUENCE ELEMENT IS5A-RELATED"/>
    <property type="match status" value="1"/>
</dbReference>
<evidence type="ECO:0000313" key="9">
    <source>
        <dbReference type="EMBL" id="KKB61316.1"/>
    </source>
</evidence>
<dbReference type="GO" id="GO:0003677">
    <property type="term" value="F:DNA binding"/>
    <property type="evidence" value="ECO:0007669"/>
    <property type="project" value="UniProtKB-KW"/>
</dbReference>
<dbReference type="OrthoDB" id="111180at2"/>
<evidence type="ECO:0000256" key="6">
    <source>
        <dbReference type="SAM" id="MobiDB-lite"/>
    </source>
</evidence>
<dbReference type="Pfam" id="PF05598">
    <property type="entry name" value="DUF772"/>
    <property type="match status" value="1"/>
</dbReference>
<dbReference type="InterPro" id="IPR047959">
    <property type="entry name" value="Transpos_IS5"/>
</dbReference>
<accession>A0A0F5JTZ1</accession>
<dbReference type="GO" id="GO:0006313">
    <property type="term" value="P:DNA transposition"/>
    <property type="evidence" value="ECO:0007669"/>
    <property type="project" value="InterPro"/>
</dbReference>
<keyword evidence="5" id="KW-0233">DNA recombination</keyword>
<evidence type="ECO:0000256" key="2">
    <source>
        <dbReference type="ARBA" id="ARBA00010075"/>
    </source>
</evidence>